<evidence type="ECO:0000313" key="11">
    <source>
        <dbReference type="Proteomes" id="UP000182975"/>
    </source>
</evidence>
<keyword evidence="7 8" id="KW-0472">Membrane</keyword>
<keyword evidence="5 8" id="KW-0812">Transmembrane</keyword>
<feature type="transmembrane region" description="Helical" evidence="8">
    <location>
        <begin position="242"/>
        <end position="263"/>
    </location>
</feature>
<gene>
    <name evidence="10" type="ORF">SAMN02910314_01717</name>
</gene>
<sequence>MQGKNASRPSLLFVLAFAAALVVGLAFCIAKSGYFVDEIYSYGLSNSYYFPFLKSAYDDDITGKVIERDALLEYVQVDEGQQFTFDSVFYNQSKDVHPPLYYCVVHLVSSFLPGVFSKWIGLAINLVFFGLTLFFLYRLSRELFDDEAAAVMAMLAYGMSQACLSTLVLIRMYMLMSLLTVLLAYVVLRLHRSGKPAWYVALFAVAYCGMLTQYLFAFYLALLAAAYVAYLVLRRRELRRAGVFAVVVVVAGLAMLATFPAVFEQMTNVTDRFAPVEATPSLAYLVAVAFKYLALSCFVMCATSLVLVACVAWRMLRGHVAAREALRVDPLAWIIVVPAFAAYFLVRTVWGYHDERYTFSVIPLMALLVGMLVAWARGLGAFDRSRVLAPSCCALVALASLAMSVAVVPPNYMMPQDPERTAFAQEHASDPVLYFVSTYRDAAMTNDYEQLVEYGSICTVNADGPYDESLSLVKDYLARYPEGSPVVVYIQTYSTSPDPSVMLDWLSGSLGLDVSSLAYESDLSETYVLVSNQGKE</sequence>
<feature type="transmembrane region" description="Helical" evidence="8">
    <location>
        <begin position="283"/>
        <end position="313"/>
    </location>
</feature>
<proteinExistence type="predicted"/>
<evidence type="ECO:0000256" key="2">
    <source>
        <dbReference type="ARBA" id="ARBA00022475"/>
    </source>
</evidence>
<keyword evidence="4 10" id="KW-0808">Transferase</keyword>
<name>A0A1H8TVW0_9ACTN</name>
<feature type="transmembrane region" description="Helical" evidence="8">
    <location>
        <begin position="387"/>
        <end position="408"/>
    </location>
</feature>
<dbReference type="Proteomes" id="UP000182975">
    <property type="component" value="Unassembled WGS sequence"/>
</dbReference>
<evidence type="ECO:0000256" key="5">
    <source>
        <dbReference type="ARBA" id="ARBA00022692"/>
    </source>
</evidence>
<feature type="transmembrane region" description="Helical" evidence="8">
    <location>
        <begin position="162"/>
        <end position="185"/>
    </location>
</feature>
<organism evidence="10 11">
    <name type="scientific">Denitrobacterium detoxificans</name>
    <dbReference type="NCBI Taxonomy" id="79604"/>
    <lineage>
        <taxon>Bacteria</taxon>
        <taxon>Bacillati</taxon>
        <taxon>Actinomycetota</taxon>
        <taxon>Coriobacteriia</taxon>
        <taxon>Eggerthellales</taxon>
        <taxon>Eggerthellaceae</taxon>
        <taxon>Denitrobacterium</taxon>
    </lineage>
</organism>
<evidence type="ECO:0000256" key="6">
    <source>
        <dbReference type="ARBA" id="ARBA00022989"/>
    </source>
</evidence>
<dbReference type="GO" id="GO:0005886">
    <property type="term" value="C:plasma membrane"/>
    <property type="evidence" value="ECO:0007669"/>
    <property type="project" value="UniProtKB-SubCell"/>
</dbReference>
<dbReference type="GO" id="GO:0009103">
    <property type="term" value="P:lipopolysaccharide biosynthetic process"/>
    <property type="evidence" value="ECO:0007669"/>
    <property type="project" value="UniProtKB-ARBA"/>
</dbReference>
<feature type="transmembrane region" description="Helical" evidence="8">
    <location>
        <begin position="357"/>
        <end position="375"/>
    </location>
</feature>
<evidence type="ECO:0000256" key="3">
    <source>
        <dbReference type="ARBA" id="ARBA00022676"/>
    </source>
</evidence>
<evidence type="ECO:0000256" key="4">
    <source>
        <dbReference type="ARBA" id="ARBA00022679"/>
    </source>
</evidence>
<evidence type="ECO:0000256" key="8">
    <source>
        <dbReference type="SAM" id="Phobius"/>
    </source>
</evidence>
<dbReference type="STRING" id="79604.AAY81_01375"/>
<dbReference type="GO" id="GO:0016763">
    <property type="term" value="F:pentosyltransferase activity"/>
    <property type="evidence" value="ECO:0007669"/>
    <property type="project" value="TreeGrafter"/>
</dbReference>
<accession>A0A1H8TVW0</accession>
<reference evidence="11" key="1">
    <citation type="submission" date="2016-10" db="EMBL/GenBank/DDBJ databases">
        <authorList>
            <person name="Varghese N."/>
        </authorList>
    </citation>
    <scope>NUCLEOTIDE SEQUENCE [LARGE SCALE GENOMIC DNA]</scope>
    <source>
        <strain evidence="11">DSM 21843</strain>
    </source>
</reference>
<keyword evidence="6 8" id="KW-1133">Transmembrane helix</keyword>
<comment type="subcellular location">
    <subcellularLocation>
        <location evidence="1">Cell membrane</location>
        <topology evidence="1">Multi-pass membrane protein</topology>
    </subcellularLocation>
</comment>
<keyword evidence="3 10" id="KW-0328">Glycosyltransferase</keyword>
<feature type="transmembrane region" description="Helical" evidence="8">
    <location>
        <begin position="119"/>
        <end position="137"/>
    </location>
</feature>
<feature type="transmembrane region" description="Helical" evidence="8">
    <location>
        <begin position="197"/>
        <end position="230"/>
    </location>
</feature>
<evidence type="ECO:0000256" key="7">
    <source>
        <dbReference type="ARBA" id="ARBA00023136"/>
    </source>
</evidence>
<keyword evidence="2" id="KW-1003">Cell membrane</keyword>
<evidence type="ECO:0000313" key="10">
    <source>
        <dbReference type="EMBL" id="SEO95139.1"/>
    </source>
</evidence>
<evidence type="ECO:0000259" key="9">
    <source>
        <dbReference type="Pfam" id="PF13231"/>
    </source>
</evidence>
<dbReference type="PANTHER" id="PTHR33908:SF11">
    <property type="entry name" value="MEMBRANE PROTEIN"/>
    <property type="match status" value="1"/>
</dbReference>
<dbReference type="InterPro" id="IPR050297">
    <property type="entry name" value="LipidA_mod_glycosyltrf_83"/>
</dbReference>
<dbReference type="InterPro" id="IPR038731">
    <property type="entry name" value="RgtA/B/C-like"/>
</dbReference>
<keyword evidence="11" id="KW-1185">Reference proteome</keyword>
<feature type="domain" description="Glycosyltransferase RgtA/B/C/D-like" evidence="9">
    <location>
        <begin position="97"/>
        <end position="251"/>
    </location>
</feature>
<dbReference type="AlphaFoldDB" id="A0A1H8TVW0"/>
<protein>
    <submittedName>
        <fullName evidence="10">Dolichyl-phosphate-mannose-protein mannosyltransferase</fullName>
    </submittedName>
</protein>
<feature type="transmembrane region" description="Helical" evidence="8">
    <location>
        <begin position="325"/>
        <end position="345"/>
    </location>
</feature>
<dbReference type="Pfam" id="PF13231">
    <property type="entry name" value="PMT_2"/>
    <property type="match status" value="1"/>
</dbReference>
<evidence type="ECO:0000256" key="1">
    <source>
        <dbReference type="ARBA" id="ARBA00004651"/>
    </source>
</evidence>
<dbReference type="PANTHER" id="PTHR33908">
    <property type="entry name" value="MANNOSYLTRANSFERASE YKCB-RELATED"/>
    <property type="match status" value="1"/>
</dbReference>
<dbReference type="EMBL" id="FOEC01000013">
    <property type="protein sequence ID" value="SEO95139.1"/>
    <property type="molecule type" value="Genomic_DNA"/>
</dbReference>